<feature type="region of interest" description="Disordered" evidence="1">
    <location>
        <begin position="275"/>
        <end position="300"/>
    </location>
</feature>
<protein>
    <submittedName>
        <fullName evidence="2">Uncharacterized protein</fullName>
    </submittedName>
</protein>
<reference evidence="2" key="1">
    <citation type="submission" date="2023-03" db="EMBL/GenBank/DDBJ databases">
        <title>Chromosome-scale reference genome and RAD-based genetic map of yellow starthistle (Centaurea solstitialis) reveal putative structural variation and QTLs associated with invader traits.</title>
        <authorList>
            <person name="Reatini B."/>
            <person name="Cang F.A."/>
            <person name="Jiang Q."/>
            <person name="Mckibben M.T.W."/>
            <person name="Barker M.S."/>
            <person name="Rieseberg L.H."/>
            <person name="Dlugosch K.M."/>
        </authorList>
    </citation>
    <scope>NUCLEOTIDE SEQUENCE</scope>
    <source>
        <strain evidence="2">CAN-66</strain>
        <tissue evidence="2">Leaf</tissue>
    </source>
</reference>
<gene>
    <name evidence="2" type="ORF">OSB04_007076</name>
</gene>
<organism evidence="2 3">
    <name type="scientific">Centaurea solstitialis</name>
    <name type="common">yellow star-thistle</name>
    <dbReference type="NCBI Taxonomy" id="347529"/>
    <lineage>
        <taxon>Eukaryota</taxon>
        <taxon>Viridiplantae</taxon>
        <taxon>Streptophyta</taxon>
        <taxon>Embryophyta</taxon>
        <taxon>Tracheophyta</taxon>
        <taxon>Spermatophyta</taxon>
        <taxon>Magnoliopsida</taxon>
        <taxon>eudicotyledons</taxon>
        <taxon>Gunneridae</taxon>
        <taxon>Pentapetalae</taxon>
        <taxon>asterids</taxon>
        <taxon>campanulids</taxon>
        <taxon>Asterales</taxon>
        <taxon>Asteraceae</taxon>
        <taxon>Carduoideae</taxon>
        <taxon>Cardueae</taxon>
        <taxon>Centaureinae</taxon>
        <taxon>Centaurea</taxon>
    </lineage>
</organism>
<dbReference type="AlphaFoldDB" id="A0AA38TX14"/>
<dbReference type="Proteomes" id="UP001172457">
    <property type="component" value="Chromosome 2"/>
</dbReference>
<name>A0AA38TX14_9ASTR</name>
<evidence type="ECO:0000313" key="3">
    <source>
        <dbReference type="Proteomes" id="UP001172457"/>
    </source>
</evidence>
<dbReference type="EMBL" id="JARYMX010000002">
    <property type="protein sequence ID" value="KAJ9561916.1"/>
    <property type="molecule type" value="Genomic_DNA"/>
</dbReference>
<comment type="caution">
    <text evidence="2">The sequence shown here is derived from an EMBL/GenBank/DDBJ whole genome shotgun (WGS) entry which is preliminary data.</text>
</comment>
<evidence type="ECO:0000256" key="1">
    <source>
        <dbReference type="SAM" id="MobiDB-lite"/>
    </source>
</evidence>
<evidence type="ECO:0000313" key="2">
    <source>
        <dbReference type="EMBL" id="KAJ9561916.1"/>
    </source>
</evidence>
<keyword evidence="3" id="KW-1185">Reference proteome</keyword>
<accession>A0AA38TX14</accession>
<proteinExistence type="predicted"/>
<feature type="region of interest" description="Disordered" evidence="1">
    <location>
        <begin position="1"/>
        <end position="29"/>
    </location>
</feature>
<feature type="compositionally biased region" description="Basic and acidic residues" evidence="1">
    <location>
        <begin position="1"/>
        <end position="18"/>
    </location>
</feature>
<sequence>MEVGSPEKEVRGSFRSPREANITATSEGLSQSKCTEATCVGASESPRDYVTNEDFQNFATSVLHKLDELKSSTSRSTEAAPDTKVQEVLSQHIETLKAHTEALTKVTSAIDSLQTSISSLPLKVYVSDAINSVQVNSSFLDLLKTELAEIGKEYARDLAASRYINYNSFKTEIREIVDKAITIGVSHYQGHPKSLATRGDLSSMVAALGEEVRHTSAQFMYDNKLNMQIQRKTMDKLVEHTISLQANIIGISQKVVDEALYDKLAPFRKLSKKHTVQLKKNPTSPSILTRMTNPDHPEGEIKRGNLPEAKTSAGVKITEATNTSTAAKPCKQDKGNGKEVVAKVPLTEEEQLKLASKLSRATAALTQVEYCDCSFNNGAPYYGVDYYYEKTVTLQNLISLDSLFKP</sequence>
<feature type="compositionally biased region" description="Polar residues" evidence="1">
    <location>
        <begin position="278"/>
        <end position="292"/>
    </location>
</feature>